<sequence>MNETIGCDAWHLTHSQPSLLVDYFDPGRGFPGQINSLVSRFQAVQAMCVAGEGSFSLTELRNELAFHLIRMSRWWLVDFCPPGLTGVRAPLFMSYVKAHAARSVEDEALLDLFTVQQHMRAGDPGHIMVLGRESDGGGARSIVYGLDGRKAFRFTTRATGAVIDWSRQAYPDFAGAWLGARAYHCPAETVRVDLREHLAAEREHGWARIWHRRHFHRASENTLVRHYLDAMSRLVACQSRFGRAEFESIVNAVAFKMVRQAVERRIPLAGLLEEDGSRDMSRRVADCIRQRAFRYVGQSIDSLQRPKLEALIARSGP</sequence>
<protein>
    <submittedName>
        <fullName evidence="1">Uncharacterized protein</fullName>
    </submittedName>
</protein>
<dbReference type="AlphaFoldDB" id="A0A7W4ICG1"/>
<comment type="caution">
    <text evidence="1">The sequence shown here is derived from an EMBL/GenBank/DDBJ whole genome shotgun (WGS) entry which is preliminary data.</text>
</comment>
<dbReference type="RefSeq" id="WP_182997161.1">
    <property type="nucleotide sequence ID" value="NZ_JABEQJ010000009.1"/>
</dbReference>
<dbReference type="EMBL" id="JABEQJ010000009">
    <property type="protein sequence ID" value="MBB2160313.1"/>
    <property type="molecule type" value="Genomic_DNA"/>
</dbReference>
<evidence type="ECO:0000313" key="2">
    <source>
        <dbReference type="Proteomes" id="UP000589085"/>
    </source>
</evidence>
<accession>A0A7W4ICG1</accession>
<reference evidence="1 2" key="1">
    <citation type="submission" date="2020-04" db="EMBL/GenBank/DDBJ databases">
        <title>Description of novel Gluconacetobacter.</title>
        <authorList>
            <person name="Sombolestani A."/>
        </authorList>
    </citation>
    <scope>NUCLEOTIDE SEQUENCE [LARGE SCALE GENOMIC DNA]</scope>
    <source>
        <strain evidence="1 2">LMG 19747</strain>
    </source>
</reference>
<proteinExistence type="predicted"/>
<organism evidence="1 2">
    <name type="scientific">Gluconacetobacter sacchari</name>
    <dbReference type="NCBI Taxonomy" id="92759"/>
    <lineage>
        <taxon>Bacteria</taxon>
        <taxon>Pseudomonadati</taxon>
        <taxon>Pseudomonadota</taxon>
        <taxon>Alphaproteobacteria</taxon>
        <taxon>Acetobacterales</taxon>
        <taxon>Acetobacteraceae</taxon>
        <taxon>Gluconacetobacter</taxon>
    </lineage>
</organism>
<gene>
    <name evidence="1" type="ORF">HLH48_09010</name>
</gene>
<dbReference type="Proteomes" id="UP000589085">
    <property type="component" value="Unassembled WGS sequence"/>
</dbReference>
<evidence type="ECO:0000313" key="1">
    <source>
        <dbReference type="EMBL" id="MBB2160313.1"/>
    </source>
</evidence>
<name>A0A7W4ICG1_9PROT</name>